<organism evidence="2 3">
    <name type="scientific">Trichinella nelsoni</name>
    <dbReference type="NCBI Taxonomy" id="6336"/>
    <lineage>
        <taxon>Eukaryota</taxon>
        <taxon>Metazoa</taxon>
        <taxon>Ecdysozoa</taxon>
        <taxon>Nematoda</taxon>
        <taxon>Enoplea</taxon>
        <taxon>Dorylaimia</taxon>
        <taxon>Trichinellida</taxon>
        <taxon>Trichinellidae</taxon>
        <taxon>Trichinella</taxon>
    </lineage>
</organism>
<dbReference type="InterPro" id="IPR036872">
    <property type="entry name" value="CH_dom_sf"/>
</dbReference>
<dbReference type="SUPFAM" id="SSF47576">
    <property type="entry name" value="Calponin-homology domain, CH-domain"/>
    <property type="match status" value="1"/>
</dbReference>
<dbReference type="Proteomes" id="UP000054630">
    <property type="component" value="Unassembled WGS sequence"/>
</dbReference>
<reference evidence="2 3" key="1">
    <citation type="submission" date="2015-01" db="EMBL/GenBank/DDBJ databases">
        <title>Evolution of Trichinella species and genotypes.</title>
        <authorList>
            <person name="Korhonen P.K."/>
            <person name="Edoardo P."/>
            <person name="Giuseppe L.R."/>
            <person name="Gasser R.B."/>
        </authorList>
    </citation>
    <scope>NUCLEOTIDE SEQUENCE [LARGE SCALE GENOMIC DNA]</scope>
    <source>
        <strain evidence="2">ISS37</strain>
    </source>
</reference>
<dbReference type="PANTHER" id="PTHR47385:SF9">
    <property type="entry name" value="CALPONIN-HOMOLOGY (CH) DOMAIN-CONTAINING PROTEIN"/>
    <property type="match status" value="1"/>
</dbReference>
<dbReference type="PROSITE" id="PS50021">
    <property type="entry name" value="CH"/>
    <property type="match status" value="1"/>
</dbReference>
<evidence type="ECO:0000259" key="1">
    <source>
        <dbReference type="PROSITE" id="PS50021"/>
    </source>
</evidence>
<dbReference type="PANTHER" id="PTHR47385">
    <property type="entry name" value="CALPONIN"/>
    <property type="match status" value="1"/>
</dbReference>
<dbReference type="InterPro" id="IPR001715">
    <property type="entry name" value="CH_dom"/>
</dbReference>
<dbReference type="GO" id="GO:0007015">
    <property type="term" value="P:actin filament organization"/>
    <property type="evidence" value="ECO:0007669"/>
    <property type="project" value="TreeGrafter"/>
</dbReference>
<dbReference type="AlphaFoldDB" id="A0A0V0RJT2"/>
<evidence type="ECO:0000313" key="3">
    <source>
        <dbReference type="Proteomes" id="UP000054630"/>
    </source>
</evidence>
<evidence type="ECO:0000313" key="2">
    <source>
        <dbReference type="EMBL" id="KRX14671.1"/>
    </source>
</evidence>
<name>A0A0V0RJT2_9BILA</name>
<dbReference type="InterPro" id="IPR003096">
    <property type="entry name" value="SM22_calponin"/>
</dbReference>
<feature type="domain" description="Calponin-homology (CH)" evidence="1">
    <location>
        <begin position="24"/>
        <end position="133"/>
    </location>
</feature>
<sequence>MSRRPRGYGLGQAVLDKQAGKFNSEEGKHLLEWIKQITKKEFPTDGDYESFAKTLRDGTILCNLINAISPGKIKKINQSKTNFANMENIHQFVQACRDFGVPDQETFQTIDLFESRDLFSVCVTLKSLGRKAKDFGIEGPKQMKMK</sequence>
<accession>A0A0V0RJT2</accession>
<dbReference type="Pfam" id="PF00307">
    <property type="entry name" value="CH"/>
    <property type="match status" value="1"/>
</dbReference>
<dbReference type="Gene3D" id="1.10.418.10">
    <property type="entry name" value="Calponin-like domain"/>
    <property type="match status" value="1"/>
</dbReference>
<dbReference type="SMART" id="SM00033">
    <property type="entry name" value="CH"/>
    <property type="match status" value="1"/>
</dbReference>
<dbReference type="GO" id="GO:0015629">
    <property type="term" value="C:actin cytoskeleton"/>
    <property type="evidence" value="ECO:0007669"/>
    <property type="project" value="TreeGrafter"/>
</dbReference>
<dbReference type="STRING" id="6336.A0A0V0RJT2"/>
<comment type="caution">
    <text evidence="2">The sequence shown here is derived from an EMBL/GenBank/DDBJ whole genome shotgun (WGS) entry which is preliminary data.</text>
</comment>
<gene>
    <name evidence="2" type="primary">Mp20</name>
    <name evidence="2" type="ORF">T07_581</name>
</gene>
<proteinExistence type="predicted"/>
<protein>
    <submittedName>
        <fullName evidence="2">Muscle-specific protein 20</fullName>
    </submittedName>
</protein>
<dbReference type="OrthoDB" id="21595at2759"/>
<dbReference type="PRINTS" id="PR00888">
    <property type="entry name" value="SM22CALPONIN"/>
</dbReference>
<dbReference type="InterPro" id="IPR050606">
    <property type="entry name" value="Calponin-like"/>
</dbReference>
<dbReference type="GO" id="GO:0051015">
    <property type="term" value="F:actin filament binding"/>
    <property type="evidence" value="ECO:0007669"/>
    <property type="project" value="TreeGrafter"/>
</dbReference>
<keyword evidence="3" id="KW-1185">Reference proteome</keyword>
<dbReference type="EMBL" id="JYDL01000153">
    <property type="protein sequence ID" value="KRX14671.1"/>
    <property type="molecule type" value="Genomic_DNA"/>
</dbReference>